<dbReference type="PRINTS" id="PR00420">
    <property type="entry name" value="RNGMNOXGNASE"/>
</dbReference>
<dbReference type="EMBL" id="BMKA01000008">
    <property type="protein sequence ID" value="GGA31265.1"/>
    <property type="molecule type" value="Genomic_DNA"/>
</dbReference>
<dbReference type="Proteomes" id="UP000628017">
    <property type="component" value="Unassembled WGS sequence"/>
</dbReference>
<dbReference type="GO" id="GO:0071949">
    <property type="term" value="F:FAD binding"/>
    <property type="evidence" value="ECO:0007669"/>
    <property type="project" value="InterPro"/>
</dbReference>
<dbReference type="Pfam" id="PF01494">
    <property type="entry name" value="FAD_binding_3"/>
    <property type="match status" value="1"/>
</dbReference>
<dbReference type="SUPFAM" id="SSF51905">
    <property type="entry name" value="FAD/NAD(P)-binding domain"/>
    <property type="match status" value="1"/>
</dbReference>
<dbReference type="Gene3D" id="3.30.70.2450">
    <property type="match status" value="1"/>
</dbReference>
<dbReference type="AlphaFoldDB" id="A0A916VTI0"/>
<keyword evidence="3" id="KW-0274">FAD</keyword>
<reference evidence="5" key="2">
    <citation type="submission" date="2020-09" db="EMBL/GenBank/DDBJ databases">
        <authorList>
            <person name="Sun Q."/>
            <person name="Zhou Y."/>
        </authorList>
    </citation>
    <scope>NUCLEOTIDE SEQUENCE</scope>
    <source>
        <strain evidence="5">CGMCC 1.15880</strain>
    </source>
</reference>
<evidence type="ECO:0000256" key="1">
    <source>
        <dbReference type="ARBA" id="ARBA00001974"/>
    </source>
</evidence>
<dbReference type="NCBIfam" id="NF006002">
    <property type="entry name" value="PRK08132.1"/>
    <property type="match status" value="1"/>
</dbReference>
<reference evidence="5" key="1">
    <citation type="journal article" date="2014" name="Int. J. Syst. Evol. Microbiol.">
        <title>Complete genome sequence of Corynebacterium casei LMG S-19264T (=DSM 44701T), isolated from a smear-ripened cheese.</title>
        <authorList>
            <consortium name="US DOE Joint Genome Institute (JGI-PGF)"/>
            <person name="Walter F."/>
            <person name="Albersmeier A."/>
            <person name="Kalinowski J."/>
            <person name="Ruckert C."/>
        </authorList>
    </citation>
    <scope>NUCLEOTIDE SEQUENCE</scope>
    <source>
        <strain evidence="5">CGMCC 1.15880</strain>
    </source>
</reference>
<dbReference type="InterPro" id="IPR002938">
    <property type="entry name" value="FAD-bd"/>
</dbReference>
<evidence type="ECO:0000313" key="5">
    <source>
        <dbReference type="EMBL" id="GGA31265.1"/>
    </source>
</evidence>
<dbReference type="PANTHER" id="PTHR43004:SF19">
    <property type="entry name" value="BINDING MONOOXYGENASE, PUTATIVE (JCVI)-RELATED"/>
    <property type="match status" value="1"/>
</dbReference>
<dbReference type="InterPro" id="IPR036188">
    <property type="entry name" value="FAD/NAD-bd_sf"/>
</dbReference>
<accession>A0A916VTI0</accession>
<evidence type="ECO:0000313" key="6">
    <source>
        <dbReference type="Proteomes" id="UP000628017"/>
    </source>
</evidence>
<protein>
    <submittedName>
        <fullName evidence="5">FAD-dependent oxidoreductase</fullName>
    </submittedName>
</protein>
<organism evidence="5 6">
    <name type="scientific">Neptunicoccus cionae</name>
    <dbReference type="NCBI Taxonomy" id="2035344"/>
    <lineage>
        <taxon>Bacteria</taxon>
        <taxon>Pseudomonadati</taxon>
        <taxon>Pseudomonadota</taxon>
        <taxon>Alphaproteobacteria</taxon>
        <taxon>Rhodobacterales</taxon>
        <taxon>Paracoccaceae</taxon>
        <taxon>Neptunicoccus</taxon>
    </lineage>
</organism>
<dbReference type="GO" id="GO:0016709">
    <property type="term" value="F:oxidoreductase activity, acting on paired donors, with incorporation or reduction of molecular oxygen, NAD(P)H as one donor, and incorporation of one atom of oxygen"/>
    <property type="evidence" value="ECO:0007669"/>
    <property type="project" value="UniProtKB-ARBA"/>
</dbReference>
<dbReference type="Gene3D" id="3.50.50.60">
    <property type="entry name" value="FAD/NAD(P)-binding domain"/>
    <property type="match status" value="1"/>
</dbReference>
<dbReference type="InterPro" id="IPR050641">
    <property type="entry name" value="RIFMO-like"/>
</dbReference>
<evidence type="ECO:0000259" key="4">
    <source>
        <dbReference type="Pfam" id="PF01494"/>
    </source>
</evidence>
<gene>
    <name evidence="5" type="ORF">GCM10011498_35590</name>
</gene>
<dbReference type="PANTHER" id="PTHR43004">
    <property type="entry name" value="TRK SYSTEM POTASSIUM UPTAKE PROTEIN"/>
    <property type="match status" value="1"/>
</dbReference>
<comment type="caution">
    <text evidence="5">The sequence shown here is derived from an EMBL/GenBank/DDBJ whole genome shotgun (WGS) entry which is preliminary data.</text>
</comment>
<dbReference type="RefSeq" id="WP_188678467.1">
    <property type="nucleotide sequence ID" value="NZ_BMKA01000008.1"/>
</dbReference>
<keyword evidence="6" id="KW-1185">Reference proteome</keyword>
<proteinExistence type="predicted"/>
<comment type="cofactor">
    <cofactor evidence="1">
        <name>FAD</name>
        <dbReference type="ChEBI" id="CHEBI:57692"/>
    </cofactor>
</comment>
<name>A0A916VTI0_9RHOB</name>
<evidence type="ECO:0000256" key="3">
    <source>
        <dbReference type="ARBA" id="ARBA00022827"/>
    </source>
</evidence>
<evidence type="ECO:0000256" key="2">
    <source>
        <dbReference type="ARBA" id="ARBA00022630"/>
    </source>
</evidence>
<keyword evidence="2" id="KW-0285">Flavoprotein</keyword>
<feature type="domain" description="FAD-binding" evidence="4">
    <location>
        <begin position="30"/>
        <end position="368"/>
    </location>
</feature>
<sequence length="532" mass="59296">MVDVRYETAFTLYPYARSADQDADSPARHPVVIVGGGPVGMGMALELGLKDVPCVVLDDHDGVGVGSRAICFAKRTLEICDRMGAADPMVDLGVVWNVGRVFRDERQIYDFNLLPEEGHKRPAFINLQQPYFEKFLVERIRAAQAEGAPIEIRGKNRVLSTESYDDHVALEIDTPEGPYKIEADYLVACDGARSAVRSMLGHDFTGRVFEDNFLICDVKMTADFPTERWFWFDPPFNRGQSVLLHKQPDDIWRIDFQLGWDIDRKAVVQPEYYMPKVQAMLGEGVEFEPEWVSVYTFQCMSMDEYRHGRVFFAGDSAHQVSPFGARGCNGGIQDVDNLGWKLAAVIKGEAGERLLDTYQEERKHGADENILNSSRTTDFMTPKTEIAKLFRESVLDLVEHTDAMRPLVNSGRLSLPCVYDGSSLNGADDAILPQRTRVGATLADAPTDQGWLIDRIGGRFQLFTVNTDFKPEGLNLDLVDVIVAPDDLITERYLGAAEQAVYLIRPDQVIAARWVNPTAADVTAALNTAMGG</sequence>